<dbReference type="HAMAP" id="MF_00227">
    <property type="entry name" value="RNase_P"/>
    <property type="match status" value="1"/>
</dbReference>
<evidence type="ECO:0000313" key="10">
    <source>
        <dbReference type="Proteomes" id="UP001139336"/>
    </source>
</evidence>
<dbReference type="GO" id="GO:0000049">
    <property type="term" value="F:tRNA binding"/>
    <property type="evidence" value="ECO:0007669"/>
    <property type="project" value="UniProtKB-UniRule"/>
</dbReference>
<dbReference type="InterPro" id="IPR020568">
    <property type="entry name" value="Ribosomal_Su5_D2-typ_SF"/>
</dbReference>
<dbReference type="PANTHER" id="PTHR33992:SF1">
    <property type="entry name" value="RIBONUCLEASE P PROTEIN COMPONENT"/>
    <property type="match status" value="1"/>
</dbReference>
<dbReference type="GO" id="GO:0042781">
    <property type="term" value="F:3'-tRNA processing endoribonuclease activity"/>
    <property type="evidence" value="ECO:0007669"/>
    <property type="project" value="TreeGrafter"/>
</dbReference>
<organism evidence="9 10">
    <name type="scientific">Corynebacterium uropygiale</name>
    <dbReference type="NCBI Taxonomy" id="1775911"/>
    <lineage>
        <taxon>Bacteria</taxon>
        <taxon>Bacillati</taxon>
        <taxon>Actinomycetota</taxon>
        <taxon>Actinomycetes</taxon>
        <taxon>Mycobacteriales</taxon>
        <taxon>Corynebacteriaceae</taxon>
        <taxon>Corynebacterium</taxon>
    </lineage>
</organism>
<evidence type="ECO:0000256" key="6">
    <source>
        <dbReference type="HAMAP-Rule" id="MF_00227"/>
    </source>
</evidence>
<comment type="similarity">
    <text evidence="6">Belongs to the RnpA family.</text>
</comment>
<accession>A0A9X1U8A5</accession>
<dbReference type="GO" id="GO:0001682">
    <property type="term" value="P:tRNA 5'-leader removal"/>
    <property type="evidence" value="ECO:0007669"/>
    <property type="project" value="UniProtKB-UniRule"/>
</dbReference>
<dbReference type="GO" id="GO:0030677">
    <property type="term" value="C:ribonuclease P complex"/>
    <property type="evidence" value="ECO:0007669"/>
    <property type="project" value="TreeGrafter"/>
</dbReference>
<protein>
    <recommendedName>
        <fullName evidence="6 7">Ribonuclease P protein component</fullName>
        <shortName evidence="6">RNase P protein</shortName>
        <shortName evidence="6">RNaseP protein</shortName>
        <ecNumber evidence="6 7">3.1.26.5</ecNumber>
    </recommendedName>
    <alternativeName>
        <fullName evidence="6">Protein C5</fullName>
    </alternativeName>
</protein>
<dbReference type="Gene3D" id="3.30.230.10">
    <property type="match status" value="1"/>
</dbReference>
<dbReference type="NCBIfam" id="TIGR00188">
    <property type="entry name" value="rnpA"/>
    <property type="match status" value="1"/>
</dbReference>
<keyword evidence="3 6" id="KW-0255">Endonuclease</keyword>
<keyword evidence="10" id="KW-1185">Reference proteome</keyword>
<feature type="region of interest" description="Disordered" evidence="8">
    <location>
        <begin position="114"/>
        <end position="140"/>
    </location>
</feature>
<gene>
    <name evidence="6 9" type="primary">rnpA</name>
    <name evidence="9" type="ORF">L1O03_10685</name>
</gene>
<evidence type="ECO:0000256" key="1">
    <source>
        <dbReference type="ARBA" id="ARBA00022694"/>
    </source>
</evidence>
<proteinExistence type="inferred from homology"/>
<comment type="caution">
    <text evidence="9">The sequence shown here is derived from an EMBL/GenBank/DDBJ whole genome shotgun (WGS) entry which is preliminary data.</text>
</comment>
<keyword evidence="2 6" id="KW-0540">Nuclease</keyword>
<dbReference type="InterPro" id="IPR000100">
    <property type="entry name" value="RNase_P"/>
</dbReference>
<dbReference type="EC" id="3.1.26.5" evidence="6 7"/>
<keyword evidence="4 6" id="KW-0378">Hydrolase</keyword>
<dbReference type="RefSeq" id="WP_236119887.1">
    <property type="nucleotide sequence ID" value="NZ_JAKGSI010000006.1"/>
</dbReference>
<dbReference type="PANTHER" id="PTHR33992">
    <property type="entry name" value="RIBONUCLEASE P PROTEIN COMPONENT"/>
    <property type="match status" value="1"/>
</dbReference>
<comment type="function">
    <text evidence="6">RNaseP catalyzes the removal of the 5'-leader sequence from pre-tRNA to produce the mature 5'-terminus. It can also cleave other RNA substrates such as 4.5S RNA. The protein component plays an auxiliary but essential role in vivo by binding to the 5'-leader sequence and broadening the substrate specificity of the ribozyme.</text>
</comment>
<dbReference type="EMBL" id="JAKGSI010000006">
    <property type="protein sequence ID" value="MCF4007627.1"/>
    <property type="molecule type" value="Genomic_DNA"/>
</dbReference>
<evidence type="ECO:0000256" key="7">
    <source>
        <dbReference type="NCBIfam" id="TIGR00188"/>
    </source>
</evidence>
<comment type="catalytic activity">
    <reaction evidence="6">
        <text>Endonucleolytic cleavage of RNA, removing 5'-extranucleotides from tRNA precursor.</text>
        <dbReference type="EC" id="3.1.26.5"/>
    </reaction>
</comment>
<sequence>MLPRANKLTSPAQFSRTIKGGQRAGARRVVVHYLDHAGEDVAQMGGPRFGLIVSKAVGNAVVRHRTSRRLRHICLSLLPEVPPTADVVIRALPRAGDSTSAELAQDITKALAHARRKQSRAFEKDNHVPSAAAQPRRNRG</sequence>
<evidence type="ECO:0000256" key="4">
    <source>
        <dbReference type="ARBA" id="ARBA00022801"/>
    </source>
</evidence>
<dbReference type="AlphaFoldDB" id="A0A9X1U8A5"/>
<dbReference type="GO" id="GO:0004526">
    <property type="term" value="F:ribonuclease P activity"/>
    <property type="evidence" value="ECO:0007669"/>
    <property type="project" value="UniProtKB-UniRule"/>
</dbReference>
<evidence type="ECO:0000256" key="5">
    <source>
        <dbReference type="ARBA" id="ARBA00022884"/>
    </source>
</evidence>
<keyword evidence="5 6" id="KW-0694">RNA-binding</keyword>
<keyword evidence="1 6" id="KW-0819">tRNA processing</keyword>
<dbReference type="SUPFAM" id="SSF54211">
    <property type="entry name" value="Ribosomal protein S5 domain 2-like"/>
    <property type="match status" value="1"/>
</dbReference>
<dbReference type="InterPro" id="IPR014721">
    <property type="entry name" value="Ribsml_uS5_D2-typ_fold_subgr"/>
</dbReference>
<name>A0A9X1U8A5_9CORY</name>
<comment type="subunit">
    <text evidence="6">Consists of a catalytic RNA component (M1 or rnpB) and a protein subunit.</text>
</comment>
<evidence type="ECO:0000256" key="2">
    <source>
        <dbReference type="ARBA" id="ARBA00022722"/>
    </source>
</evidence>
<evidence type="ECO:0000313" key="9">
    <source>
        <dbReference type="EMBL" id="MCF4007627.1"/>
    </source>
</evidence>
<dbReference type="Proteomes" id="UP001139336">
    <property type="component" value="Unassembled WGS sequence"/>
</dbReference>
<dbReference type="Pfam" id="PF00825">
    <property type="entry name" value="Ribonuclease_P"/>
    <property type="match status" value="1"/>
</dbReference>
<evidence type="ECO:0000256" key="8">
    <source>
        <dbReference type="SAM" id="MobiDB-lite"/>
    </source>
</evidence>
<evidence type="ECO:0000256" key="3">
    <source>
        <dbReference type="ARBA" id="ARBA00022759"/>
    </source>
</evidence>
<reference evidence="9" key="1">
    <citation type="submission" date="2022-01" db="EMBL/GenBank/DDBJ databases">
        <title>Corynebacterium sp. nov isolated from isolated from the feces of the greater white-fronted geese (Anser albifrons) at Poyang Lake, PR China.</title>
        <authorList>
            <person name="Liu Q."/>
        </authorList>
    </citation>
    <scope>NUCLEOTIDE SEQUENCE</scope>
    <source>
        <strain evidence="9">JCM 32435</strain>
    </source>
</reference>